<protein>
    <submittedName>
        <fullName evidence="1">Uncharacterized protein</fullName>
    </submittedName>
</protein>
<proteinExistence type="predicted"/>
<dbReference type="Pfam" id="PF03564">
    <property type="entry name" value="DUF1759"/>
    <property type="match status" value="1"/>
</dbReference>
<accession>A0A8X7BNC2</accession>
<dbReference type="OrthoDB" id="6769507at2759"/>
<comment type="caution">
    <text evidence="1">The sequence shown here is derived from an EMBL/GenBank/DDBJ whole genome shotgun (WGS) entry which is preliminary data.</text>
</comment>
<evidence type="ECO:0000313" key="1">
    <source>
        <dbReference type="EMBL" id="GFY37665.1"/>
    </source>
</evidence>
<organism evidence="1 2">
    <name type="scientific">Trichonephila inaurata madagascariensis</name>
    <dbReference type="NCBI Taxonomy" id="2747483"/>
    <lineage>
        <taxon>Eukaryota</taxon>
        <taxon>Metazoa</taxon>
        <taxon>Ecdysozoa</taxon>
        <taxon>Arthropoda</taxon>
        <taxon>Chelicerata</taxon>
        <taxon>Arachnida</taxon>
        <taxon>Araneae</taxon>
        <taxon>Araneomorphae</taxon>
        <taxon>Entelegynae</taxon>
        <taxon>Araneoidea</taxon>
        <taxon>Nephilidae</taxon>
        <taxon>Trichonephila</taxon>
        <taxon>Trichonephila inaurata</taxon>
    </lineage>
</organism>
<keyword evidence="2" id="KW-1185">Reference proteome</keyword>
<sequence>MEKLNADDPVEREIKSIFANLGRIYSDLTELDNQISGFLLENSDVEKYEAEYLAVEEYSSKMTYTKISVDMYLNKKYESERRSVYPISPQIKRKLKLPKIKLVKFKSQFKRIHDDDKIENEDKFQYLIQSVREGTRALEITDNYPPTNENYSKAIKSLKSRFGKGELLIEYYAHTRTSY</sequence>
<name>A0A8X7BNC2_9ARAC</name>
<evidence type="ECO:0000313" key="2">
    <source>
        <dbReference type="Proteomes" id="UP000886998"/>
    </source>
</evidence>
<dbReference type="EMBL" id="BMAV01000420">
    <property type="protein sequence ID" value="GFY37665.1"/>
    <property type="molecule type" value="Genomic_DNA"/>
</dbReference>
<dbReference type="AlphaFoldDB" id="A0A8X7BNC2"/>
<dbReference type="InterPro" id="IPR005312">
    <property type="entry name" value="DUF1759"/>
</dbReference>
<reference evidence="1" key="1">
    <citation type="submission" date="2020-08" db="EMBL/GenBank/DDBJ databases">
        <title>Multicomponent nature underlies the extraordinary mechanical properties of spider dragline silk.</title>
        <authorList>
            <person name="Kono N."/>
            <person name="Nakamura H."/>
            <person name="Mori M."/>
            <person name="Yoshida Y."/>
            <person name="Ohtoshi R."/>
            <person name="Malay A.D."/>
            <person name="Moran D.A.P."/>
            <person name="Tomita M."/>
            <person name="Numata K."/>
            <person name="Arakawa K."/>
        </authorList>
    </citation>
    <scope>NUCLEOTIDE SEQUENCE</scope>
</reference>
<dbReference type="Proteomes" id="UP000886998">
    <property type="component" value="Unassembled WGS sequence"/>
</dbReference>
<gene>
    <name evidence="1" type="primary">NCL1_42777</name>
    <name evidence="1" type="ORF">TNIN_71861</name>
</gene>